<comment type="cofactor">
    <cofactor evidence="1 5 6">
        <name>pyridoxal 5'-phosphate</name>
        <dbReference type="ChEBI" id="CHEBI:597326"/>
    </cofactor>
</comment>
<dbReference type="Gene3D" id="3.90.1150.10">
    <property type="entry name" value="Aspartate Aminotransferase, domain 1"/>
    <property type="match status" value="1"/>
</dbReference>
<evidence type="ECO:0000313" key="8">
    <source>
        <dbReference type="Proteomes" id="UP001153620"/>
    </source>
</evidence>
<dbReference type="OrthoDB" id="639767at2759"/>
<organism evidence="7 8">
    <name type="scientific">Chironomus riparius</name>
    <dbReference type="NCBI Taxonomy" id="315576"/>
    <lineage>
        <taxon>Eukaryota</taxon>
        <taxon>Metazoa</taxon>
        <taxon>Ecdysozoa</taxon>
        <taxon>Arthropoda</taxon>
        <taxon>Hexapoda</taxon>
        <taxon>Insecta</taxon>
        <taxon>Pterygota</taxon>
        <taxon>Neoptera</taxon>
        <taxon>Endopterygota</taxon>
        <taxon>Diptera</taxon>
        <taxon>Nematocera</taxon>
        <taxon>Chironomoidea</taxon>
        <taxon>Chironomidae</taxon>
        <taxon>Chironominae</taxon>
        <taxon>Chironomus</taxon>
    </lineage>
</organism>
<dbReference type="PANTHER" id="PTHR11999">
    <property type="entry name" value="GROUP II PYRIDOXAL-5-PHOSPHATE DECARBOXYLASE"/>
    <property type="match status" value="1"/>
</dbReference>
<dbReference type="Pfam" id="PF00282">
    <property type="entry name" value="Pyridoxal_deC"/>
    <property type="match status" value="1"/>
</dbReference>
<dbReference type="EMBL" id="OU895877">
    <property type="protein sequence ID" value="CAG9798306.1"/>
    <property type="molecule type" value="Genomic_DNA"/>
</dbReference>
<evidence type="ECO:0000256" key="4">
    <source>
        <dbReference type="ARBA" id="ARBA00023239"/>
    </source>
</evidence>
<dbReference type="Gene3D" id="3.40.640.10">
    <property type="entry name" value="Type I PLP-dependent aspartate aminotransferase-like (Major domain)"/>
    <property type="match status" value="1"/>
</dbReference>
<dbReference type="FunFam" id="1.20.1340.10:FF:000001">
    <property type="entry name" value="Histidine decarboxylase"/>
    <property type="match status" value="1"/>
</dbReference>
<dbReference type="FunFam" id="3.40.640.10:FF:000025">
    <property type="entry name" value="Histidine decarboxylase"/>
    <property type="match status" value="1"/>
</dbReference>
<dbReference type="Proteomes" id="UP001153620">
    <property type="component" value="Chromosome 1"/>
</dbReference>
<keyword evidence="8" id="KW-1185">Reference proteome</keyword>
<dbReference type="PANTHER" id="PTHR11999:SF60">
    <property type="entry name" value="3,4-DIHYDROXYPHENYLACETALDEHYDE SYNTHASE"/>
    <property type="match status" value="1"/>
</dbReference>
<gene>
    <name evidence="7" type="ORF">CHIRRI_LOCUS1290</name>
</gene>
<dbReference type="InterPro" id="IPR015421">
    <property type="entry name" value="PyrdxlP-dep_Trfase_major"/>
</dbReference>
<evidence type="ECO:0000313" key="7">
    <source>
        <dbReference type="EMBL" id="CAG9798306.1"/>
    </source>
</evidence>
<dbReference type="PRINTS" id="PR00800">
    <property type="entry name" value="YHDCRBOXLASE"/>
</dbReference>
<dbReference type="GO" id="GO:0006584">
    <property type="term" value="P:catecholamine metabolic process"/>
    <property type="evidence" value="ECO:0007669"/>
    <property type="project" value="TreeGrafter"/>
</dbReference>
<dbReference type="GO" id="GO:0019752">
    <property type="term" value="P:carboxylic acid metabolic process"/>
    <property type="evidence" value="ECO:0007669"/>
    <property type="project" value="InterPro"/>
</dbReference>
<name>A0A9N9WMA7_9DIPT</name>
<dbReference type="InterPro" id="IPR015422">
    <property type="entry name" value="PyrdxlP-dep_Trfase_small"/>
</dbReference>
<dbReference type="InterPro" id="IPR015424">
    <property type="entry name" value="PyrdxlP-dep_Trfase"/>
</dbReference>
<dbReference type="GO" id="GO:0004058">
    <property type="term" value="F:aromatic-L-amino-acid decarboxylase activity"/>
    <property type="evidence" value="ECO:0007669"/>
    <property type="project" value="TreeGrafter"/>
</dbReference>
<sequence>MDINEFREFGHAAIEFLIEYLETIRDRPVLPDVQPGFLQEHMPSEMPEQPESWQEIMEDLKKYIVPGLTHWQSPRFHAFYPSQTSFPSIIGEMLTAGIGVVGFNWMCSPAATELEVIVMDWLGKFLNLPEHFLPSGKGNGGGIIQGSASESILVAVLAAREEKVREMKIKRPDLSESDVRSKLVGYGSIHSNSAIEKSGLLSATKIRLLDADDTSILRGETVQKAIEDDIANGLIPFVCITTIGTTGTCAFDNMEEIGPILKKYNVWMHIDAAYAGAAFCLPEYAHIKKGAEYGDSINFNLHKWMLVNFDCAAMWIKDAAKLTKSFNVERIYLDHKYQGESKAPDYRHWQLALGRRFRSLRVWITFRTYGQEYIRNYLRKHINLAGMFLNYVNKDDRFEETGQSLALAYFRLKGDDSLTRKLLDRINTRRNIYLIPAFYHNKVIIRFVICGLDPQEKDIDYAWNEVKTVTDELLAEMEAEKNKIPAINEIEAEIENLEITDKVNVITENFAKSITLCEEKTVH</sequence>
<dbReference type="GO" id="GO:0030170">
    <property type="term" value="F:pyridoxal phosphate binding"/>
    <property type="evidence" value="ECO:0007669"/>
    <property type="project" value="InterPro"/>
</dbReference>
<proteinExistence type="inferred from homology"/>
<feature type="modified residue" description="N6-(pyridoxal phosphate)lysine" evidence="5">
    <location>
        <position position="303"/>
    </location>
</feature>
<evidence type="ECO:0000256" key="2">
    <source>
        <dbReference type="ARBA" id="ARBA00009533"/>
    </source>
</evidence>
<dbReference type="InterPro" id="IPR010977">
    <property type="entry name" value="Aromatic_deC"/>
</dbReference>
<dbReference type="GO" id="GO:0006520">
    <property type="term" value="P:amino acid metabolic process"/>
    <property type="evidence" value="ECO:0007669"/>
    <property type="project" value="InterPro"/>
</dbReference>
<protein>
    <recommendedName>
        <fullName evidence="9">Aromatic-L-amino-acid decarboxylase</fullName>
    </recommendedName>
</protein>
<evidence type="ECO:0000256" key="1">
    <source>
        <dbReference type="ARBA" id="ARBA00001933"/>
    </source>
</evidence>
<dbReference type="Gene3D" id="1.20.1340.10">
    <property type="entry name" value="dopa decarboxylase, N-terminal domain"/>
    <property type="match status" value="1"/>
</dbReference>
<dbReference type="InterPro" id="IPR002129">
    <property type="entry name" value="PyrdxlP-dep_de-COase"/>
</dbReference>
<accession>A0A9N9WMA7</accession>
<evidence type="ECO:0008006" key="9">
    <source>
        <dbReference type="Google" id="ProtNLM"/>
    </source>
</evidence>
<keyword evidence="4 6" id="KW-0456">Lyase</keyword>
<dbReference type="PROSITE" id="PS00392">
    <property type="entry name" value="DDC_GAD_HDC_YDC"/>
    <property type="match status" value="1"/>
</dbReference>
<evidence type="ECO:0000256" key="5">
    <source>
        <dbReference type="PIRSR" id="PIRSR602129-50"/>
    </source>
</evidence>
<reference evidence="7" key="2">
    <citation type="submission" date="2022-10" db="EMBL/GenBank/DDBJ databases">
        <authorList>
            <consortium name="ENA_rothamsted_submissions"/>
            <consortium name="culmorum"/>
            <person name="King R."/>
        </authorList>
    </citation>
    <scope>NUCLEOTIDE SEQUENCE</scope>
</reference>
<evidence type="ECO:0000256" key="3">
    <source>
        <dbReference type="ARBA" id="ARBA00022898"/>
    </source>
</evidence>
<evidence type="ECO:0000256" key="6">
    <source>
        <dbReference type="RuleBase" id="RU000382"/>
    </source>
</evidence>
<dbReference type="SUPFAM" id="SSF53383">
    <property type="entry name" value="PLP-dependent transferases"/>
    <property type="match status" value="1"/>
</dbReference>
<reference evidence="7" key="1">
    <citation type="submission" date="2022-01" db="EMBL/GenBank/DDBJ databases">
        <authorList>
            <person name="King R."/>
        </authorList>
    </citation>
    <scope>NUCLEOTIDE SEQUENCE</scope>
</reference>
<comment type="similarity">
    <text evidence="2 6">Belongs to the group II decarboxylase family.</text>
</comment>
<keyword evidence="3 5" id="KW-0663">Pyridoxal phosphate</keyword>
<dbReference type="GO" id="GO:0005737">
    <property type="term" value="C:cytoplasm"/>
    <property type="evidence" value="ECO:0007669"/>
    <property type="project" value="TreeGrafter"/>
</dbReference>
<dbReference type="AlphaFoldDB" id="A0A9N9WMA7"/>
<dbReference type="InterPro" id="IPR021115">
    <property type="entry name" value="Pyridoxal-P_BS"/>
</dbReference>